<dbReference type="Gene3D" id="3.40.50.2300">
    <property type="match status" value="2"/>
</dbReference>
<evidence type="ECO:0000313" key="11">
    <source>
        <dbReference type="EMBL" id="EDJ92766.1"/>
    </source>
</evidence>
<gene>
    <name evidence="8" type="primary">lpoA</name>
    <name evidence="11" type="ORF">CGSHi3655_03836</name>
    <name evidence="10" type="ORF">KRLU3655_LOCUS1551</name>
</gene>
<dbReference type="GO" id="GO:0009252">
    <property type="term" value="P:peptidoglycan biosynthetic process"/>
    <property type="evidence" value="ECO:0007669"/>
    <property type="project" value="UniProtKB-UniRule"/>
</dbReference>
<comment type="function">
    <text evidence="8">Regulator of peptidoglycan synthesis that is essential for the function of penicillin-binding protein 1A (PBP1a).</text>
</comment>
<keyword evidence="2 8" id="KW-0133">Cell shape</keyword>
<dbReference type="Gene3D" id="1.25.40.10">
    <property type="entry name" value="Tetratricopeptide repeat domain"/>
    <property type="match status" value="1"/>
</dbReference>
<evidence type="ECO:0000256" key="6">
    <source>
        <dbReference type="ARBA" id="ARBA00023237"/>
    </source>
</evidence>
<dbReference type="Proteomes" id="UP000837958">
    <property type="component" value="Chromosome"/>
</dbReference>
<keyword evidence="5" id="KW-0564">Palmitate</keyword>
<proteinExistence type="inferred from homology"/>
<keyword evidence="4 8" id="KW-0472">Membrane</keyword>
<accession>A0A0H3PH17</accession>
<evidence type="ECO:0000256" key="2">
    <source>
        <dbReference type="ARBA" id="ARBA00022960"/>
    </source>
</evidence>
<dbReference type="AlphaFoldDB" id="A0A0H3PH17"/>
<evidence type="ECO:0000256" key="5">
    <source>
        <dbReference type="ARBA" id="ARBA00023139"/>
    </source>
</evidence>
<evidence type="ECO:0000256" key="9">
    <source>
        <dbReference type="SAM" id="Coils"/>
    </source>
</evidence>
<evidence type="ECO:0000256" key="1">
    <source>
        <dbReference type="ARBA" id="ARBA00022729"/>
    </source>
</evidence>
<keyword evidence="3 8" id="KW-0573">Peptidoglycan synthesis</keyword>
<dbReference type="InterPro" id="IPR011990">
    <property type="entry name" value="TPR-like_helical_dom_sf"/>
</dbReference>
<dbReference type="GO" id="GO:0031241">
    <property type="term" value="C:periplasmic side of cell outer membrane"/>
    <property type="evidence" value="ECO:0007669"/>
    <property type="project" value="UniProtKB-UniRule"/>
</dbReference>
<dbReference type="RefSeq" id="WP_005657651.1">
    <property type="nucleotide sequence ID" value="NZ_AAZF01000005.1"/>
</dbReference>
<organism evidence="11 12">
    <name type="scientific">Haemophilus influenzae (strain NTHi 3655)</name>
    <dbReference type="NCBI Taxonomy" id="375177"/>
    <lineage>
        <taxon>Bacteria</taxon>
        <taxon>Pseudomonadati</taxon>
        <taxon>Pseudomonadota</taxon>
        <taxon>Gammaproteobacteria</taxon>
        <taxon>Pasteurellales</taxon>
        <taxon>Pasteurellaceae</taxon>
        <taxon>Haemophilus</taxon>
    </lineage>
</organism>
<reference evidence="10" key="3">
    <citation type="submission" date="2024-01" db="EMBL/GenBank/DDBJ databases">
        <authorList>
            <person name="Riesbeck K."/>
        </authorList>
    </citation>
    <scope>NUCLEOTIDE SEQUENCE</scope>
    <source>
        <strain evidence="10">3655</strain>
    </source>
</reference>
<sequence>MSILLQGERFKKRLMPILLSMALAGCSNLLGSNFTQTLQKDANASSEFYINKLGQTQELEDQQTYKLLAARVLIRENKVEQSAALLRELGELNDAQKLDRALIEARISAAKNANEVAQNQLRALDLNKLSPSQKSRYYETLAIVAENRKDMIEAVKARIEMDKNLTDVQRRQDNIDKTWALLRSANTGVINNASDEGNAALGGWLTLIKAYNDYIRQPVQLSQALQSWKNAYPNHAAATLFPKELLTLLNFQQTNVSQIGLLLPLSGDGQILGTTIQSGFNDAKGNSTIPVQVFDTSMNSVQDIIAQAKQAGIKTLVGPLLKQNLDVILADPAQIQGMDVLALNATPHSRAIPQLCYYGLSPEDEAESAANKMWNDGVRNPLVAMPQNDLGQRVGNAFNVRWQQLAGTDANIRYYNLPADVTYFVQENNSNTTALYAVASPTELAEMKGYLTNIVPNLAIYASSRASASATNTNTDFIAQMNGVQFSDIPFFKDTNSPQYQKLAKSTGGEYQLMRLYAMGADAWLLINQFNELRQVPGYRLSGLTGILSADTNCNVERDMTWYQYQDGAIVPVAN</sequence>
<dbReference type="Proteomes" id="UP000003185">
    <property type="component" value="Unassembled WGS sequence"/>
</dbReference>
<evidence type="ECO:0000256" key="4">
    <source>
        <dbReference type="ARBA" id="ARBA00023136"/>
    </source>
</evidence>
<feature type="coiled-coil region" evidence="9">
    <location>
        <begin position="100"/>
        <end position="127"/>
    </location>
</feature>
<dbReference type="GO" id="GO:0008360">
    <property type="term" value="P:regulation of cell shape"/>
    <property type="evidence" value="ECO:0007669"/>
    <property type="project" value="UniProtKB-KW"/>
</dbReference>
<dbReference type="EMBL" id="OV040719">
    <property type="protein sequence ID" value="CAH0451475.1"/>
    <property type="molecule type" value="Genomic_DNA"/>
</dbReference>
<comment type="similarity">
    <text evidence="8">Belongs to the LpoA family.</text>
</comment>
<evidence type="ECO:0000256" key="8">
    <source>
        <dbReference type="HAMAP-Rule" id="MF_01890"/>
    </source>
</evidence>
<evidence type="ECO:0000313" key="12">
    <source>
        <dbReference type="Proteomes" id="UP000003185"/>
    </source>
</evidence>
<evidence type="ECO:0000256" key="7">
    <source>
        <dbReference type="ARBA" id="ARBA00023288"/>
    </source>
</evidence>
<evidence type="ECO:0000256" key="3">
    <source>
        <dbReference type="ARBA" id="ARBA00022984"/>
    </source>
</evidence>
<reference evidence="11 12" key="1">
    <citation type="journal article" date="2007" name="Genome Biol.">
        <title>Characterization and modeling of the Haemophilus influenzae core and supragenomes based on the complete genomic sequences of Rd and 12 clinical nontypeable strains.</title>
        <authorList>
            <person name="Hogg J.S."/>
            <person name="Hu F.Z."/>
            <person name="Janto B."/>
            <person name="Boissy R."/>
            <person name="Hayes J."/>
            <person name="Keefe R."/>
            <person name="Post J.C."/>
            <person name="Ehrlich G.D."/>
        </authorList>
    </citation>
    <scope>NUCLEOTIDE SEQUENCE [LARGE SCALE GENOMIC DNA]</scope>
    <source>
        <strain evidence="11">3655</strain>
        <strain evidence="12">NTHi 3655</strain>
    </source>
</reference>
<dbReference type="Gene3D" id="1.25.40.650">
    <property type="match status" value="1"/>
</dbReference>
<keyword evidence="6 8" id="KW-0998">Cell outer membrane</keyword>
<evidence type="ECO:0000313" key="13">
    <source>
        <dbReference type="Proteomes" id="UP000837958"/>
    </source>
</evidence>
<keyword evidence="1 8" id="KW-0732">Signal</keyword>
<dbReference type="InterPro" id="IPR028082">
    <property type="entry name" value="Peripla_BP_I"/>
</dbReference>
<dbReference type="PANTHER" id="PTHR38038">
    <property type="entry name" value="PENICILLIN-BINDING PROTEIN ACTIVATOR LPOA"/>
    <property type="match status" value="1"/>
</dbReference>
<dbReference type="SUPFAM" id="SSF53822">
    <property type="entry name" value="Periplasmic binding protein-like I"/>
    <property type="match status" value="1"/>
</dbReference>
<keyword evidence="9" id="KW-0175">Coiled coil</keyword>
<dbReference type="HAMAP" id="MF_01890">
    <property type="entry name" value="LpoA"/>
    <property type="match status" value="1"/>
</dbReference>
<dbReference type="Pfam" id="PF04348">
    <property type="entry name" value="LppC"/>
    <property type="match status" value="1"/>
</dbReference>
<comment type="subunit">
    <text evidence="8">Interacts with PBP1a.</text>
</comment>
<evidence type="ECO:0000313" key="10">
    <source>
        <dbReference type="EMBL" id="CAH0451475.1"/>
    </source>
</evidence>
<protein>
    <recommendedName>
        <fullName evidence="8">Penicillin-binding protein activator LpoA</fullName>
        <shortName evidence="8">PBP activator LpoA</shortName>
    </recommendedName>
</protein>
<keyword evidence="7" id="KW-0449">Lipoprotein</keyword>
<reference evidence="13" key="2">
    <citation type="submission" date="2021-11" db="EMBL/GenBank/DDBJ databases">
        <authorList>
            <person name="Riesbeck K."/>
        </authorList>
    </citation>
    <scope>NUCLEOTIDE SEQUENCE [LARGE SCALE GENOMIC DNA]</scope>
</reference>
<dbReference type="CDD" id="cd06339">
    <property type="entry name" value="PBP1_YraM_LppC_lipoprotein-like"/>
    <property type="match status" value="1"/>
</dbReference>
<dbReference type="InterPro" id="IPR007443">
    <property type="entry name" value="LpoA"/>
</dbReference>
<name>A0A0H3PH17_HAEI3</name>
<dbReference type="EMBL" id="AAZF01000005">
    <property type="protein sequence ID" value="EDJ92766.1"/>
    <property type="molecule type" value="Genomic_DNA"/>
</dbReference>
<dbReference type="PANTHER" id="PTHR38038:SF1">
    <property type="entry name" value="PENICILLIN-BINDING PROTEIN ACTIVATOR LPOA"/>
    <property type="match status" value="1"/>
</dbReference>
<dbReference type="GO" id="GO:0030234">
    <property type="term" value="F:enzyme regulator activity"/>
    <property type="evidence" value="ECO:0007669"/>
    <property type="project" value="UniProtKB-UniRule"/>
</dbReference>
<dbReference type="GeneID" id="93220657"/>